<keyword evidence="3" id="KW-0804">Transcription</keyword>
<dbReference type="GO" id="GO:0003677">
    <property type="term" value="F:DNA binding"/>
    <property type="evidence" value="ECO:0007669"/>
    <property type="project" value="UniProtKB-KW"/>
</dbReference>
<evidence type="ECO:0000313" key="7">
    <source>
        <dbReference type="Proteomes" id="UP000773614"/>
    </source>
</evidence>
<dbReference type="Proteomes" id="UP000773614">
    <property type="component" value="Unassembled WGS sequence"/>
</dbReference>
<dbReference type="PROSITE" id="PS51078">
    <property type="entry name" value="ICLR_ED"/>
    <property type="match status" value="1"/>
</dbReference>
<feature type="domain" description="IclR-ED" evidence="5">
    <location>
        <begin position="73"/>
        <end position="259"/>
    </location>
</feature>
<protein>
    <submittedName>
        <fullName evidence="6">IclR family transcriptional regulator</fullName>
    </submittedName>
</protein>
<evidence type="ECO:0000256" key="2">
    <source>
        <dbReference type="ARBA" id="ARBA00023125"/>
    </source>
</evidence>
<dbReference type="RefSeq" id="WP_161140937.1">
    <property type="nucleotide sequence ID" value="NZ_SPKJ01000042.1"/>
</dbReference>
<dbReference type="SMART" id="SM00346">
    <property type="entry name" value="HTH_ICLR"/>
    <property type="match status" value="1"/>
</dbReference>
<dbReference type="Gene3D" id="3.30.450.40">
    <property type="match status" value="1"/>
</dbReference>
<accession>A0A964T637</accession>
<dbReference type="InterPro" id="IPR036390">
    <property type="entry name" value="WH_DNA-bd_sf"/>
</dbReference>
<proteinExistence type="predicted"/>
<evidence type="ECO:0000259" key="5">
    <source>
        <dbReference type="PROSITE" id="PS51078"/>
    </source>
</evidence>
<evidence type="ECO:0000259" key="4">
    <source>
        <dbReference type="PROSITE" id="PS51077"/>
    </source>
</evidence>
<dbReference type="GO" id="GO:0003700">
    <property type="term" value="F:DNA-binding transcription factor activity"/>
    <property type="evidence" value="ECO:0007669"/>
    <property type="project" value="TreeGrafter"/>
</dbReference>
<gene>
    <name evidence="6" type="ORF">E4O86_12785</name>
</gene>
<comment type="caution">
    <text evidence="6">The sequence shown here is derived from an EMBL/GenBank/DDBJ whole genome shotgun (WGS) entry which is preliminary data.</text>
</comment>
<dbReference type="InterPro" id="IPR036388">
    <property type="entry name" value="WH-like_DNA-bd_sf"/>
</dbReference>
<dbReference type="InterPro" id="IPR005471">
    <property type="entry name" value="Tscrpt_reg_IclR_N"/>
</dbReference>
<keyword evidence="2" id="KW-0238">DNA-binding</keyword>
<dbReference type="Pfam" id="PF01614">
    <property type="entry name" value="IclR_C"/>
    <property type="match status" value="1"/>
</dbReference>
<feature type="domain" description="HTH iclR-type" evidence="4">
    <location>
        <begin position="11"/>
        <end position="72"/>
    </location>
</feature>
<dbReference type="PANTHER" id="PTHR30136:SF24">
    <property type="entry name" value="HTH-TYPE TRANSCRIPTIONAL REPRESSOR ALLR"/>
    <property type="match status" value="1"/>
</dbReference>
<dbReference type="InterPro" id="IPR029016">
    <property type="entry name" value="GAF-like_dom_sf"/>
</dbReference>
<dbReference type="EMBL" id="SPKJ01000042">
    <property type="protein sequence ID" value="MYZ48587.1"/>
    <property type="molecule type" value="Genomic_DNA"/>
</dbReference>
<keyword evidence="7" id="KW-1185">Reference proteome</keyword>
<dbReference type="InterPro" id="IPR014757">
    <property type="entry name" value="Tscrpt_reg_IclR_C"/>
</dbReference>
<organism evidence="6 7">
    <name type="scientific">Propylenella binzhouense</name>
    <dbReference type="NCBI Taxonomy" id="2555902"/>
    <lineage>
        <taxon>Bacteria</taxon>
        <taxon>Pseudomonadati</taxon>
        <taxon>Pseudomonadota</taxon>
        <taxon>Alphaproteobacteria</taxon>
        <taxon>Hyphomicrobiales</taxon>
        <taxon>Propylenellaceae</taxon>
        <taxon>Propylenella</taxon>
    </lineage>
</organism>
<dbReference type="SUPFAM" id="SSF46785">
    <property type="entry name" value="Winged helix' DNA-binding domain"/>
    <property type="match status" value="1"/>
</dbReference>
<evidence type="ECO:0000313" key="6">
    <source>
        <dbReference type="EMBL" id="MYZ48587.1"/>
    </source>
</evidence>
<dbReference type="PANTHER" id="PTHR30136">
    <property type="entry name" value="HELIX-TURN-HELIX TRANSCRIPTIONAL REGULATOR, ICLR FAMILY"/>
    <property type="match status" value="1"/>
</dbReference>
<dbReference type="SUPFAM" id="SSF55781">
    <property type="entry name" value="GAF domain-like"/>
    <property type="match status" value="1"/>
</dbReference>
<keyword evidence="1" id="KW-0805">Transcription regulation</keyword>
<evidence type="ECO:0000256" key="3">
    <source>
        <dbReference type="ARBA" id="ARBA00023163"/>
    </source>
</evidence>
<name>A0A964T637_9HYPH</name>
<sequence>MKQVSVNQLPSSYAERLLGALRLFAEHSDVLTIKEVGEKLGLPPSSAHRVLEPLVELGLVERAPQRRYRIGTEFFRIAMRVQDRFEIVSLARPLVEEAAERTGETCLLALLAPSRRRIVLAYKADTKLPLRFKFDLLENITPAWGSLGRAIMAWLSPTDLARIIEEAGPSPVTGQMLPSLDQLQKEFVEIRRRGVASSKGQRGASDAYGISAPFFDANGQVRGAIGVVAPEFRVGQDAAANTAQVVKRQAAELSRLCGHRVNETRTG</sequence>
<evidence type="ECO:0000256" key="1">
    <source>
        <dbReference type="ARBA" id="ARBA00023015"/>
    </source>
</evidence>
<dbReference type="Pfam" id="PF09339">
    <property type="entry name" value="HTH_IclR"/>
    <property type="match status" value="1"/>
</dbReference>
<dbReference type="GO" id="GO:0045892">
    <property type="term" value="P:negative regulation of DNA-templated transcription"/>
    <property type="evidence" value="ECO:0007669"/>
    <property type="project" value="TreeGrafter"/>
</dbReference>
<reference evidence="6" key="1">
    <citation type="submission" date="2019-03" db="EMBL/GenBank/DDBJ databases">
        <title>Afifella sp. nov., isolated from activated sludge.</title>
        <authorList>
            <person name="Li Q."/>
            <person name="Liu Y."/>
        </authorList>
    </citation>
    <scope>NUCLEOTIDE SEQUENCE</scope>
    <source>
        <strain evidence="6">L72</strain>
    </source>
</reference>
<dbReference type="Gene3D" id="1.10.10.10">
    <property type="entry name" value="Winged helix-like DNA-binding domain superfamily/Winged helix DNA-binding domain"/>
    <property type="match status" value="1"/>
</dbReference>
<dbReference type="OrthoDB" id="9790046at2"/>
<dbReference type="AlphaFoldDB" id="A0A964T637"/>
<dbReference type="InterPro" id="IPR050707">
    <property type="entry name" value="HTH_MetabolicPath_Reg"/>
</dbReference>
<dbReference type="PROSITE" id="PS51077">
    <property type="entry name" value="HTH_ICLR"/>
    <property type="match status" value="1"/>
</dbReference>